<dbReference type="GO" id="GO:0006355">
    <property type="term" value="P:regulation of DNA-templated transcription"/>
    <property type="evidence" value="ECO:0007669"/>
    <property type="project" value="InterPro"/>
</dbReference>
<accession>A0A1I0CTE4</accession>
<dbReference type="Pfam" id="PF08671">
    <property type="entry name" value="SinI"/>
    <property type="match status" value="1"/>
</dbReference>
<dbReference type="PROSITE" id="PS51500">
    <property type="entry name" value="SIN"/>
    <property type="match status" value="1"/>
</dbReference>
<evidence type="ECO:0000313" key="2">
    <source>
        <dbReference type="EMBL" id="SET22650.1"/>
    </source>
</evidence>
<dbReference type="Proteomes" id="UP000198618">
    <property type="component" value="Unassembled WGS sequence"/>
</dbReference>
<feature type="domain" description="Sin" evidence="1">
    <location>
        <begin position="1"/>
        <end position="36"/>
    </location>
</feature>
<reference evidence="2 3" key="1">
    <citation type="submission" date="2016-10" db="EMBL/GenBank/DDBJ databases">
        <authorList>
            <person name="de Groot N.N."/>
        </authorList>
    </citation>
    <scope>NUCLEOTIDE SEQUENCE [LARGE SCALE GENOMIC DNA]</scope>
    <source>
        <strain evidence="2 3">IBRC-M 10780</strain>
    </source>
</reference>
<dbReference type="InterPro" id="IPR010981">
    <property type="entry name" value="SinR/SinI_dimer_dom"/>
</dbReference>
<dbReference type="RefSeq" id="WP_090869123.1">
    <property type="nucleotide sequence ID" value="NZ_FOHE01000007.1"/>
</dbReference>
<gene>
    <name evidence="2" type="ORF">SAMN05216389_10756</name>
</gene>
<dbReference type="AlphaFoldDB" id="A0A1I0CTE4"/>
<dbReference type="OrthoDB" id="2973152at2"/>
<dbReference type="InterPro" id="IPR036281">
    <property type="entry name" value="SinR/SinI_dimer_dom_sf"/>
</dbReference>
<dbReference type="EMBL" id="FOHE01000007">
    <property type="protein sequence ID" value="SET22650.1"/>
    <property type="molecule type" value="Genomic_DNA"/>
</dbReference>
<dbReference type="GO" id="GO:0046983">
    <property type="term" value="F:protein dimerization activity"/>
    <property type="evidence" value="ECO:0007669"/>
    <property type="project" value="InterPro"/>
</dbReference>
<name>A0A1I0CTE4_9BACI</name>
<evidence type="ECO:0000313" key="3">
    <source>
        <dbReference type="Proteomes" id="UP000198618"/>
    </source>
</evidence>
<sequence>MIKTVGLDQEWVELIVKAKDLGMSTEEVRAFILESQTEGVQLTYPKKDQYIV</sequence>
<organism evidence="2 3">
    <name type="scientific">Oceanobacillus limi</name>
    <dbReference type="NCBI Taxonomy" id="930131"/>
    <lineage>
        <taxon>Bacteria</taxon>
        <taxon>Bacillati</taxon>
        <taxon>Bacillota</taxon>
        <taxon>Bacilli</taxon>
        <taxon>Bacillales</taxon>
        <taxon>Bacillaceae</taxon>
        <taxon>Oceanobacillus</taxon>
    </lineage>
</organism>
<proteinExistence type="predicted"/>
<protein>
    <submittedName>
        <fullName evidence="2">Anti-repressor SinI</fullName>
    </submittedName>
</protein>
<evidence type="ECO:0000259" key="1">
    <source>
        <dbReference type="PROSITE" id="PS51500"/>
    </source>
</evidence>
<dbReference type="SUPFAM" id="SSF47406">
    <property type="entry name" value="SinR repressor dimerisation domain-like"/>
    <property type="match status" value="1"/>
</dbReference>
<keyword evidence="3" id="KW-1185">Reference proteome</keyword>